<accession>G2XU29</accession>
<evidence type="ECO:0000313" key="1">
    <source>
        <dbReference type="EMBL" id="CCD43999.1"/>
    </source>
</evidence>
<dbReference type="EMBL" id="FQ790267">
    <property type="protein sequence ID" value="CCD43999.1"/>
    <property type="molecule type" value="Genomic_DNA"/>
</dbReference>
<evidence type="ECO:0000313" key="2">
    <source>
        <dbReference type="Proteomes" id="UP000008177"/>
    </source>
</evidence>
<gene>
    <name evidence="1" type="ORF">BofuT4_P062090.1</name>
</gene>
<dbReference type="Proteomes" id="UP000008177">
    <property type="component" value="Unplaced contigs"/>
</dbReference>
<sequence>MFACRRCDGLIETPPRVKDRNEREILTKYWDELHNGGTDNSILCQSRCPLTDGASPLNIIAMQKRKVEDKYVRRAGKACVTFWKNWCSSAYFWHRHGVCFGAGSPDIDKQLSRFSMYGETSPSGLGMG</sequence>
<proteinExistence type="predicted"/>
<reference evidence="2" key="1">
    <citation type="journal article" date="2011" name="PLoS Genet.">
        <title>Genomic analysis of the necrotrophic fungal pathogens Sclerotinia sclerotiorum and Botrytis cinerea.</title>
        <authorList>
            <person name="Amselem J."/>
            <person name="Cuomo C.A."/>
            <person name="van Kan J.A."/>
            <person name="Viaud M."/>
            <person name="Benito E.P."/>
            <person name="Couloux A."/>
            <person name="Coutinho P.M."/>
            <person name="de Vries R.P."/>
            <person name="Dyer P.S."/>
            <person name="Fillinger S."/>
            <person name="Fournier E."/>
            <person name="Gout L."/>
            <person name="Hahn M."/>
            <person name="Kohn L."/>
            <person name="Lapalu N."/>
            <person name="Plummer K.M."/>
            <person name="Pradier J.M."/>
            <person name="Quevillon E."/>
            <person name="Sharon A."/>
            <person name="Simon A."/>
            <person name="ten Have A."/>
            <person name="Tudzynski B."/>
            <person name="Tudzynski P."/>
            <person name="Wincker P."/>
            <person name="Andrew M."/>
            <person name="Anthouard V."/>
            <person name="Beever R.E."/>
            <person name="Beffa R."/>
            <person name="Benoit I."/>
            <person name="Bouzid O."/>
            <person name="Brault B."/>
            <person name="Chen Z."/>
            <person name="Choquer M."/>
            <person name="Collemare J."/>
            <person name="Cotton P."/>
            <person name="Danchin E.G."/>
            <person name="Da Silva C."/>
            <person name="Gautier A."/>
            <person name="Giraud C."/>
            <person name="Giraud T."/>
            <person name="Gonzalez C."/>
            <person name="Grossetete S."/>
            <person name="Guldener U."/>
            <person name="Henrissat B."/>
            <person name="Howlett B.J."/>
            <person name="Kodira C."/>
            <person name="Kretschmer M."/>
            <person name="Lappartient A."/>
            <person name="Leroch M."/>
            <person name="Levis C."/>
            <person name="Mauceli E."/>
            <person name="Neuveglise C."/>
            <person name="Oeser B."/>
            <person name="Pearson M."/>
            <person name="Poulain J."/>
            <person name="Poussereau N."/>
            <person name="Quesneville H."/>
            <person name="Rascle C."/>
            <person name="Schumacher J."/>
            <person name="Segurens B."/>
            <person name="Sexton A."/>
            <person name="Silva E."/>
            <person name="Sirven C."/>
            <person name="Soanes D.M."/>
            <person name="Talbot N.J."/>
            <person name="Templeton M."/>
            <person name="Yandava C."/>
            <person name="Yarden O."/>
            <person name="Zeng Q."/>
            <person name="Rollins J.A."/>
            <person name="Lebrun M.H."/>
            <person name="Dickman M."/>
        </authorList>
    </citation>
    <scope>NUCLEOTIDE SEQUENCE [LARGE SCALE GENOMIC DNA]</scope>
    <source>
        <strain evidence="2">T4</strain>
    </source>
</reference>
<dbReference type="HOGENOM" id="CLU_1959234_0_0_1"/>
<dbReference type="InParanoid" id="G2XU29"/>
<organism evidence="1 2">
    <name type="scientific">Botryotinia fuckeliana (strain T4)</name>
    <name type="common">Noble rot fungus</name>
    <name type="synonym">Botrytis cinerea</name>
    <dbReference type="NCBI Taxonomy" id="999810"/>
    <lineage>
        <taxon>Eukaryota</taxon>
        <taxon>Fungi</taxon>
        <taxon>Dikarya</taxon>
        <taxon>Ascomycota</taxon>
        <taxon>Pezizomycotina</taxon>
        <taxon>Leotiomycetes</taxon>
        <taxon>Helotiales</taxon>
        <taxon>Sclerotiniaceae</taxon>
        <taxon>Botrytis</taxon>
    </lineage>
</organism>
<protein>
    <submittedName>
        <fullName evidence="1">Uncharacterized protein</fullName>
    </submittedName>
</protein>
<name>G2XU29_BOTF4</name>
<dbReference type="AlphaFoldDB" id="G2XU29"/>